<keyword evidence="1" id="KW-0812">Transmembrane</keyword>
<feature type="transmembrane region" description="Helical" evidence="1">
    <location>
        <begin position="20"/>
        <end position="39"/>
    </location>
</feature>
<sequence length="67" mass="7348">MRYRTGSDPQQAQEQVDGMIVGSAIFGLFTGVVFVVAGLRARQLWLAFWGAGLVLASGAYLIYTFFK</sequence>
<keyword evidence="1" id="KW-1133">Transmembrane helix</keyword>
<organism evidence="2 3">
    <name type="scientific">Thiohalophilus thiocyanatoxydans</name>
    <dbReference type="NCBI Taxonomy" id="381308"/>
    <lineage>
        <taxon>Bacteria</taxon>
        <taxon>Pseudomonadati</taxon>
        <taxon>Pseudomonadota</taxon>
        <taxon>Gammaproteobacteria</taxon>
        <taxon>Thiohalomonadales</taxon>
        <taxon>Thiohalophilaceae</taxon>
        <taxon>Thiohalophilus</taxon>
    </lineage>
</organism>
<gene>
    <name evidence="2" type="ORF">EDC23_1674</name>
</gene>
<dbReference type="AlphaFoldDB" id="A0A4R8ITK0"/>
<name>A0A4R8ITK0_9GAMM</name>
<proteinExistence type="predicted"/>
<dbReference type="RefSeq" id="WP_134083364.1">
    <property type="nucleotide sequence ID" value="NZ_SOQX01000004.1"/>
</dbReference>
<accession>A0A4R8ITK0</accession>
<protein>
    <submittedName>
        <fullName evidence="2">Uncharacterized protein</fullName>
    </submittedName>
</protein>
<comment type="caution">
    <text evidence="2">The sequence shown here is derived from an EMBL/GenBank/DDBJ whole genome shotgun (WGS) entry which is preliminary data.</text>
</comment>
<evidence type="ECO:0000313" key="2">
    <source>
        <dbReference type="EMBL" id="TDY00929.1"/>
    </source>
</evidence>
<dbReference type="Proteomes" id="UP000294914">
    <property type="component" value="Unassembled WGS sequence"/>
</dbReference>
<reference evidence="2 3" key="1">
    <citation type="submission" date="2019-03" db="EMBL/GenBank/DDBJ databases">
        <title>Genomic Encyclopedia of Type Strains, Phase IV (KMG-IV): sequencing the most valuable type-strain genomes for metagenomic binning, comparative biology and taxonomic classification.</title>
        <authorList>
            <person name="Goeker M."/>
        </authorList>
    </citation>
    <scope>NUCLEOTIDE SEQUENCE [LARGE SCALE GENOMIC DNA]</scope>
    <source>
        <strain evidence="2 3">DSM 16326</strain>
    </source>
</reference>
<keyword evidence="3" id="KW-1185">Reference proteome</keyword>
<evidence type="ECO:0000313" key="3">
    <source>
        <dbReference type="Proteomes" id="UP000294914"/>
    </source>
</evidence>
<evidence type="ECO:0000256" key="1">
    <source>
        <dbReference type="SAM" id="Phobius"/>
    </source>
</evidence>
<feature type="transmembrane region" description="Helical" evidence="1">
    <location>
        <begin position="46"/>
        <end position="66"/>
    </location>
</feature>
<dbReference type="EMBL" id="SOQX01000004">
    <property type="protein sequence ID" value="TDY00929.1"/>
    <property type="molecule type" value="Genomic_DNA"/>
</dbReference>
<keyword evidence="1" id="KW-0472">Membrane</keyword>